<sequence>MTATVLILAEAALDYCAILWKPWPFCSCSSSYNDGNNNSVNCSTLNSRLRLATSCEPFRGWRWGGGTLWRGVVPSPFASSTGDPQQLPFDFENKILLPFFPISSSLRTLSTGSSLPAPYEALNSFSTFHPPVVRLRPMSVRIKMKCVRGALALPSDMPTGVLLPSLHDAFHPNPHSAGPTHTRTPNHHHGIDATVIARPCVSCTL</sequence>
<name>A0A084WL60_ANOSI</name>
<evidence type="ECO:0000313" key="2">
    <source>
        <dbReference type="EnsemblMetazoa" id="ASIC018995-PA"/>
    </source>
</evidence>
<dbReference type="EMBL" id="ATLV01024187">
    <property type="status" value="NOT_ANNOTATED_CDS"/>
    <property type="molecule type" value="Genomic_DNA"/>
</dbReference>
<gene>
    <name evidence="1" type="ORF">ZHAS_00018995</name>
</gene>
<reference evidence="2" key="2">
    <citation type="submission" date="2020-05" db="UniProtKB">
        <authorList>
            <consortium name="EnsemblMetazoa"/>
        </authorList>
    </citation>
    <scope>IDENTIFICATION</scope>
</reference>
<dbReference type="Proteomes" id="UP000030765">
    <property type="component" value="Unassembled WGS sequence"/>
</dbReference>
<dbReference type="AlphaFoldDB" id="A0A084WL60"/>
<dbReference type="VEuPathDB" id="VectorBase:ASIC018995"/>
<keyword evidence="3" id="KW-1185">Reference proteome</keyword>
<dbReference type="EnsemblMetazoa" id="ASIC018995-RA">
    <property type="protein sequence ID" value="ASIC018995-PA"/>
    <property type="gene ID" value="ASIC018995"/>
</dbReference>
<accession>A0A084WL60</accession>
<reference evidence="1 3" key="1">
    <citation type="journal article" date="2014" name="BMC Genomics">
        <title>Genome sequence of Anopheles sinensis provides insight into genetics basis of mosquito competence for malaria parasites.</title>
        <authorList>
            <person name="Zhou D."/>
            <person name="Zhang D."/>
            <person name="Ding G."/>
            <person name="Shi L."/>
            <person name="Hou Q."/>
            <person name="Ye Y."/>
            <person name="Xu Y."/>
            <person name="Zhou H."/>
            <person name="Xiong C."/>
            <person name="Li S."/>
            <person name="Yu J."/>
            <person name="Hong S."/>
            <person name="Yu X."/>
            <person name="Zou P."/>
            <person name="Chen C."/>
            <person name="Chang X."/>
            <person name="Wang W."/>
            <person name="Lv Y."/>
            <person name="Sun Y."/>
            <person name="Ma L."/>
            <person name="Shen B."/>
            <person name="Zhu C."/>
        </authorList>
    </citation>
    <scope>NUCLEOTIDE SEQUENCE [LARGE SCALE GENOMIC DNA]</scope>
</reference>
<proteinExistence type="predicted"/>
<organism evidence="1">
    <name type="scientific">Anopheles sinensis</name>
    <name type="common">Mosquito</name>
    <dbReference type="NCBI Taxonomy" id="74873"/>
    <lineage>
        <taxon>Eukaryota</taxon>
        <taxon>Metazoa</taxon>
        <taxon>Ecdysozoa</taxon>
        <taxon>Arthropoda</taxon>
        <taxon>Hexapoda</taxon>
        <taxon>Insecta</taxon>
        <taxon>Pterygota</taxon>
        <taxon>Neoptera</taxon>
        <taxon>Endopterygota</taxon>
        <taxon>Diptera</taxon>
        <taxon>Nematocera</taxon>
        <taxon>Culicoidea</taxon>
        <taxon>Culicidae</taxon>
        <taxon>Anophelinae</taxon>
        <taxon>Anopheles</taxon>
    </lineage>
</organism>
<dbReference type="EMBL" id="KE525350">
    <property type="protein sequence ID" value="KFB50954.1"/>
    <property type="molecule type" value="Genomic_DNA"/>
</dbReference>
<evidence type="ECO:0000313" key="3">
    <source>
        <dbReference type="Proteomes" id="UP000030765"/>
    </source>
</evidence>
<protein>
    <submittedName>
        <fullName evidence="1 2">Uncharacterized protein</fullName>
    </submittedName>
</protein>
<evidence type="ECO:0000313" key="1">
    <source>
        <dbReference type="EMBL" id="KFB50954.1"/>
    </source>
</evidence>